<accession>A0ABQ0KYB3</accession>
<name>A0ABQ0KYB3_MYCCL</name>
<feature type="region of interest" description="Disordered" evidence="1">
    <location>
        <begin position="75"/>
        <end position="122"/>
    </location>
</feature>
<evidence type="ECO:0008006" key="4">
    <source>
        <dbReference type="Google" id="ProtNLM"/>
    </source>
</evidence>
<evidence type="ECO:0000313" key="2">
    <source>
        <dbReference type="EMBL" id="GAT43707.1"/>
    </source>
</evidence>
<dbReference type="EMBL" id="DF839222">
    <property type="protein sequence ID" value="GAT43707.1"/>
    <property type="molecule type" value="Genomic_DNA"/>
</dbReference>
<protein>
    <recommendedName>
        <fullName evidence="4">Transcriptional regulator</fullName>
    </recommendedName>
</protein>
<evidence type="ECO:0000313" key="3">
    <source>
        <dbReference type="Proteomes" id="UP000815677"/>
    </source>
</evidence>
<dbReference type="Proteomes" id="UP000815677">
    <property type="component" value="Unassembled WGS sequence"/>
</dbReference>
<gene>
    <name evidence="2" type="ORF">MCHLO_01377</name>
</gene>
<evidence type="ECO:0000256" key="1">
    <source>
        <dbReference type="SAM" id="MobiDB-lite"/>
    </source>
</evidence>
<sequence length="177" mass="19172">MTALLDRPNQLLLAALKRAGRPISSDELIDELTALAMDHSWTTPQLAIFTRASIARRLVELERLGRVGVVSLQRDAGSRKKTPTYQPSDGFDPCAVVPPPQSNSTRKLLDARDKKPVEASPLDGMTPLQAAALFDCQDMVVEASLRMISHIQAGLSDFAATREKARARLLAAGLGQS</sequence>
<keyword evidence="3" id="KW-1185">Reference proteome</keyword>
<organism evidence="2 3">
    <name type="scientific">Mycena chlorophos</name>
    <name type="common">Agaric fungus</name>
    <name type="synonym">Agaricus chlorophos</name>
    <dbReference type="NCBI Taxonomy" id="658473"/>
    <lineage>
        <taxon>Eukaryota</taxon>
        <taxon>Fungi</taxon>
        <taxon>Dikarya</taxon>
        <taxon>Basidiomycota</taxon>
        <taxon>Agaricomycotina</taxon>
        <taxon>Agaricomycetes</taxon>
        <taxon>Agaricomycetidae</taxon>
        <taxon>Agaricales</taxon>
        <taxon>Marasmiineae</taxon>
        <taxon>Mycenaceae</taxon>
        <taxon>Mycena</taxon>
    </lineage>
</organism>
<reference evidence="2" key="1">
    <citation type="submission" date="2014-09" db="EMBL/GenBank/DDBJ databases">
        <title>Genome sequence of the luminous mushroom Mycena chlorophos for searching fungal bioluminescence genes.</title>
        <authorList>
            <person name="Tanaka Y."/>
            <person name="Kasuga D."/>
            <person name="Oba Y."/>
            <person name="Hase S."/>
            <person name="Sato K."/>
            <person name="Oba Y."/>
            <person name="Sakakibara Y."/>
        </authorList>
    </citation>
    <scope>NUCLEOTIDE SEQUENCE</scope>
</reference>
<feature type="compositionally biased region" description="Basic and acidic residues" evidence="1">
    <location>
        <begin position="107"/>
        <end position="117"/>
    </location>
</feature>
<proteinExistence type="predicted"/>